<proteinExistence type="predicted"/>
<keyword evidence="4" id="KW-1185">Reference proteome</keyword>
<feature type="chain" id="PRO_5045165168" description="PEP-CTERM protein-sorting domain-containing protein" evidence="2">
    <location>
        <begin position="30"/>
        <end position="312"/>
    </location>
</feature>
<dbReference type="RefSeq" id="WP_192374904.1">
    <property type="nucleotide sequence ID" value="NZ_JACXSS010000001.1"/>
</dbReference>
<evidence type="ECO:0000256" key="1">
    <source>
        <dbReference type="SAM" id="Phobius"/>
    </source>
</evidence>
<name>A0ABR9D0D9_9GAMM</name>
<evidence type="ECO:0000313" key="4">
    <source>
        <dbReference type="Proteomes" id="UP000652176"/>
    </source>
</evidence>
<keyword evidence="1" id="KW-0472">Membrane</keyword>
<reference evidence="3 4" key="1">
    <citation type="submission" date="2020-09" db="EMBL/GenBank/DDBJ databases">
        <title>Methylomonas albis sp. nov. and Methylomonas fluvii sp. nov.: Two cold-adapted methanotrophs from the River Elbe and an amended description of Methylovulum psychrotolerans strain Eb1.</title>
        <authorList>
            <person name="Bussmann I.K."/>
            <person name="Klings K.-W."/>
            <person name="Warnstedt J."/>
            <person name="Hoppert M."/>
            <person name="Saborowski A."/>
            <person name="Horn F."/>
            <person name="Liebner S."/>
        </authorList>
    </citation>
    <scope>NUCLEOTIDE SEQUENCE [LARGE SCALE GENOMIC DNA]</scope>
    <source>
        <strain evidence="3 4">EbA</strain>
    </source>
</reference>
<evidence type="ECO:0000256" key="2">
    <source>
        <dbReference type="SAM" id="SignalP"/>
    </source>
</evidence>
<comment type="caution">
    <text evidence="3">The sequence shown here is derived from an EMBL/GenBank/DDBJ whole genome shotgun (WGS) entry which is preliminary data.</text>
</comment>
<evidence type="ECO:0000313" key="3">
    <source>
        <dbReference type="EMBL" id="MBD9356563.1"/>
    </source>
</evidence>
<protein>
    <recommendedName>
        <fullName evidence="5">PEP-CTERM protein-sorting domain-containing protein</fullName>
    </recommendedName>
</protein>
<dbReference type="EMBL" id="JACXSS010000001">
    <property type="protein sequence ID" value="MBD9356563.1"/>
    <property type="molecule type" value="Genomic_DNA"/>
</dbReference>
<feature type="signal peptide" evidence="2">
    <location>
        <begin position="1"/>
        <end position="29"/>
    </location>
</feature>
<sequence>MFDFYSKARSLCICEALLLSLAISGPATAGIVDDMLNNHVPYTRWFSNDLYANHVNLVENPGFWHRDIQGGNVSQTSWTGAATGAGVQVQPTMDPTKIPPYTDSLNYWYQRQTSFGGSTGGSRTEYLSFYPSYDSDTAEENGLVIAPVTDLRTLGLMVEGYAFRDISSTWNYRYIISNIGNSPLTLEFILSEYLDHRGVHDEFSFQNANGVFAYDQQPWNANIDLHNYDWTSLSLAVGSVLWVGFRDIHSPSSDTWGIRTEQGSYVETDNLLPVPSTHGIAVVPLPSAIWLFSIGLLGILVKRPGNLGCRLS</sequence>
<evidence type="ECO:0008006" key="5">
    <source>
        <dbReference type="Google" id="ProtNLM"/>
    </source>
</evidence>
<keyword evidence="1" id="KW-0812">Transmembrane</keyword>
<gene>
    <name evidence="3" type="ORF">IE877_11800</name>
</gene>
<keyword evidence="2" id="KW-0732">Signal</keyword>
<organism evidence="3 4">
    <name type="scientific">Methylomonas albis</name>
    <dbReference type="NCBI Taxonomy" id="1854563"/>
    <lineage>
        <taxon>Bacteria</taxon>
        <taxon>Pseudomonadati</taxon>
        <taxon>Pseudomonadota</taxon>
        <taxon>Gammaproteobacteria</taxon>
        <taxon>Methylococcales</taxon>
        <taxon>Methylococcaceae</taxon>
        <taxon>Methylomonas</taxon>
    </lineage>
</organism>
<feature type="transmembrane region" description="Helical" evidence="1">
    <location>
        <begin position="280"/>
        <end position="301"/>
    </location>
</feature>
<accession>A0ABR9D0D9</accession>
<dbReference type="Proteomes" id="UP000652176">
    <property type="component" value="Unassembled WGS sequence"/>
</dbReference>
<keyword evidence="1" id="KW-1133">Transmembrane helix</keyword>